<keyword evidence="10" id="KW-0413">Isomerase</keyword>
<evidence type="ECO:0000313" key="18">
    <source>
        <dbReference type="EMBL" id="PWD49387.1"/>
    </source>
</evidence>
<dbReference type="InterPro" id="IPR000212">
    <property type="entry name" value="DNA_helicase_UvrD/REP"/>
</dbReference>
<keyword evidence="7 14" id="KW-0067">ATP-binding</keyword>
<reference evidence="18 19" key="1">
    <citation type="submission" date="2018-03" db="EMBL/GenBank/DDBJ databases">
        <title>Genome assembly of novel Miniimonas species PCH200.</title>
        <authorList>
            <person name="Thakur V."/>
            <person name="Kumar V."/>
            <person name="Singh D."/>
        </authorList>
    </citation>
    <scope>NUCLEOTIDE SEQUENCE [LARGE SCALE GENOMIC DNA]</scope>
    <source>
        <strain evidence="18 19">PCH200</strain>
    </source>
</reference>
<dbReference type="SUPFAM" id="SSF52980">
    <property type="entry name" value="Restriction endonuclease-like"/>
    <property type="match status" value="1"/>
</dbReference>
<dbReference type="GO" id="GO:0033202">
    <property type="term" value="C:DNA helicase complex"/>
    <property type="evidence" value="ECO:0007669"/>
    <property type="project" value="TreeGrafter"/>
</dbReference>
<keyword evidence="4 14" id="KW-0378">Hydrolase</keyword>
<feature type="domain" description="UvrD-like helicase ATP-binding" evidence="16">
    <location>
        <begin position="14"/>
        <end position="449"/>
    </location>
</feature>
<sequence length="1120" mass="120266">MSALGHVVEPDPDLVDEADRTRITTEVDSSLFVEAGAGSGKTRALVERIRTLVLVEGVPLRRIAAVTFTEKAGAELRDRLRADLEEARRDARDRGDGAAALRADHGLEDLDSAAIGTLHSFAQRLLGRHPVEAGLPPLVEVSDEVGSGVAFDERWSVLRRELLDDEDMSQRLLLAMAAGVTFDHLRQLTRAFNADWDLVADRVLQAEVGDARLPDPASLAARATALAARAAECANPADKFVGRLAALGEWAALVSAAADDRERFAALKVGEGLSFAHGVTKSWPDLPGLREECKDLVAEVAGAVAAFTDATLRPLARWIAERVVRDARARAARGTLEFHDLLVLSRELLRTDEDVRASLQAAFPRLLLDEFQDTDPIQVELAVRIAAGAAGGAPDWRDVRVPPGSLFVVGDPKQSIYRFRRADIRTFLGVRSWMGPEAGATLSTNFRTTAPILEWVNGVFGELIQAVDGAQPSYVPLDAHRPAVSSGPAVTVLAPAPHEDLPRSSASILREREAADVAGTLARAHAEGWAVQDERTKAERAMRWGDVAILVPARTSLPFLEEALEHRGIPYRAESSSLVYSAPEVRDLMAAARAVADPGDQLAVVTALRSPLYGCGDDDLWTWRRDGGSFHLLAPREDDDGLDEAHPVAAALAHLREVHRWARWTTPSEVLGRLVADRRMLEVPAHQLPRARDVWRQLRFVVDQARAWSEVEHGGLRAYLTWAARQADESSRVAEAVLPETDVDAVRIMTVHAAKGLEFPVVALSGLTSRGQSPRGVRVLWTDDGGWSIRLKAGVQTEEFTAMAPLDEQMDSYERRRLLYVAATRARDHLVVSLHRDAGRSDTSARLLAEQGGASGHGAVATPAGAEIAAPPAPQPLPPVPDLATWQARTAAVRAASRAVVVLSPSGLEGTEPDAPFTPVITGAAAAADARDAADAAESDTVEPGGAAKGARDLQLPPWSKGRYGTAIGRAVHGVLQSVDLASGAGLDAALAAQVHAEAVTEHADVVEALVRSALASDLVRRAAEREHWAETFVATVEDGRVLEGFVDLTVRDADGGVTIVDYKTDAVPAGALGARTQYYAPQLRAYARALRDAGADVRRAVLLFLHPEGAVERDVDLTA</sequence>
<evidence type="ECO:0000256" key="8">
    <source>
        <dbReference type="ARBA" id="ARBA00023125"/>
    </source>
</evidence>
<dbReference type="Proteomes" id="UP000245166">
    <property type="component" value="Unassembled WGS sequence"/>
</dbReference>
<dbReference type="GO" id="GO:0043138">
    <property type="term" value="F:3'-5' DNA helicase activity"/>
    <property type="evidence" value="ECO:0007669"/>
    <property type="project" value="UniProtKB-EC"/>
</dbReference>
<dbReference type="GO" id="GO:0004527">
    <property type="term" value="F:exonuclease activity"/>
    <property type="evidence" value="ECO:0007669"/>
    <property type="project" value="UniProtKB-KW"/>
</dbReference>
<evidence type="ECO:0000256" key="1">
    <source>
        <dbReference type="ARBA" id="ARBA00022722"/>
    </source>
</evidence>
<dbReference type="RefSeq" id="WP_109227770.1">
    <property type="nucleotide sequence ID" value="NZ_PYHR01000002.1"/>
</dbReference>
<keyword evidence="1" id="KW-0540">Nuclease</keyword>
<accession>A0A2U1ZQW9</accession>
<dbReference type="PROSITE" id="PS51217">
    <property type="entry name" value="UVRD_HELICASE_CTER"/>
    <property type="match status" value="1"/>
</dbReference>
<dbReference type="GO" id="GO:0000725">
    <property type="term" value="P:recombinational repair"/>
    <property type="evidence" value="ECO:0007669"/>
    <property type="project" value="TreeGrafter"/>
</dbReference>
<dbReference type="InterPro" id="IPR014016">
    <property type="entry name" value="UvrD-like_ATP-bd"/>
</dbReference>
<evidence type="ECO:0000256" key="11">
    <source>
        <dbReference type="ARBA" id="ARBA00034617"/>
    </source>
</evidence>
<evidence type="ECO:0000256" key="9">
    <source>
        <dbReference type="ARBA" id="ARBA00023204"/>
    </source>
</evidence>
<dbReference type="InterPro" id="IPR011604">
    <property type="entry name" value="PDDEXK-like_dom_sf"/>
</dbReference>
<keyword evidence="5 14" id="KW-0347">Helicase</keyword>
<comment type="catalytic activity">
    <reaction evidence="13">
        <text>ATP + H2O = ADP + phosphate + H(+)</text>
        <dbReference type="Rhea" id="RHEA:13065"/>
        <dbReference type="ChEBI" id="CHEBI:15377"/>
        <dbReference type="ChEBI" id="CHEBI:15378"/>
        <dbReference type="ChEBI" id="CHEBI:30616"/>
        <dbReference type="ChEBI" id="CHEBI:43474"/>
        <dbReference type="ChEBI" id="CHEBI:456216"/>
        <dbReference type="EC" id="5.6.2.4"/>
    </reaction>
</comment>
<evidence type="ECO:0000313" key="19">
    <source>
        <dbReference type="Proteomes" id="UP000245166"/>
    </source>
</evidence>
<evidence type="ECO:0000256" key="4">
    <source>
        <dbReference type="ARBA" id="ARBA00022801"/>
    </source>
</evidence>
<dbReference type="EMBL" id="PYHR01000002">
    <property type="protein sequence ID" value="PWD49387.1"/>
    <property type="molecule type" value="Genomic_DNA"/>
</dbReference>
<dbReference type="Gene3D" id="3.90.320.10">
    <property type="match status" value="1"/>
</dbReference>
<dbReference type="GO" id="GO:0005524">
    <property type="term" value="F:ATP binding"/>
    <property type="evidence" value="ECO:0007669"/>
    <property type="project" value="UniProtKB-UniRule"/>
</dbReference>
<feature type="binding site" evidence="14">
    <location>
        <begin position="35"/>
        <end position="42"/>
    </location>
    <ligand>
        <name>ATP</name>
        <dbReference type="ChEBI" id="CHEBI:30616"/>
    </ligand>
</feature>
<dbReference type="Pfam" id="PF13361">
    <property type="entry name" value="UvrD_C"/>
    <property type="match status" value="1"/>
</dbReference>
<evidence type="ECO:0000256" key="6">
    <source>
        <dbReference type="ARBA" id="ARBA00022839"/>
    </source>
</evidence>
<dbReference type="GO" id="GO:0003677">
    <property type="term" value="F:DNA binding"/>
    <property type="evidence" value="ECO:0007669"/>
    <property type="project" value="UniProtKB-KW"/>
</dbReference>
<dbReference type="InterPro" id="IPR038726">
    <property type="entry name" value="PDDEXK_AddAB-type"/>
</dbReference>
<dbReference type="SUPFAM" id="SSF52540">
    <property type="entry name" value="P-loop containing nucleoside triphosphate hydrolases"/>
    <property type="match status" value="1"/>
</dbReference>
<dbReference type="PANTHER" id="PTHR11070">
    <property type="entry name" value="UVRD / RECB / PCRA DNA HELICASE FAMILY MEMBER"/>
    <property type="match status" value="1"/>
</dbReference>
<keyword evidence="6" id="KW-0269">Exonuclease</keyword>
<name>A0A2U1ZQW9_9MICO</name>
<dbReference type="Gene3D" id="3.40.50.300">
    <property type="entry name" value="P-loop containing nucleotide triphosphate hydrolases"/>
    <property type="match status" value="4"/>
</dbReference>
<gene>
    <name evidence="18" type="ORF">C8046_00275</name>
</gene>
<evidence type="ECO:0000256" key="7">
    <source>
        <dbReference type="ARBA" id="ARBA00022840"/>
    </source>
</evidence>
<organism evidence="18 19">
    <name type="scientific">Serinibacter arcticus</name>
    <dbReference type="NCBI Taxonomy" id="1655435"/>
    <lineage>
        <taxon>Bacteria</taxon>
        <taxon>Bacillati</taxon>
        <taxon>Actinomycetota</taxon>
        <taxon>Actinomycetes</taxon>
        <taxon>Micrococcales</taxon>
        <taxon>Beutenbergiaceae</taxon>
        <taxon>Serinibacter</taxon>
    </lineage>
</organism>
<dbReference type="PROSITE" id="PS51198">
    <property type="entry name" value="UVRD_HELICASE_ATP_BIND"/>
    <property type="match status" value="1"/>
</dbReference>
<feature type="domain" description="UvrD-like helicase C-terminal" evidence="17">
    <location>
        <begin position="450"/>
        <end position="756"/>
    </location>
</feature>
<dbReference type="Pfam" id="PF00580">
    <property type="entry name" value="UvrD-helicase"/>
    <property type="match status" value="1"/>
</dbReference>
<evidence type="ECO:0000259" key="17">
    <source>
        <dbReference type="PROSITE" id="PS51217"/>
    </source>
</evidence>
<dbReference type="EC" id="5.6.2.4" evidence="12"/>
<keyword evidence="9" id="KW-0234">DNA repair</keyword>
<keyword evidence="19" id="KW-1185">Reference proteome</keyword>
<evidence type="ECO:0000256" key="5">
    <source>
        <dbReference type="ARBA" id="ARBA00022806"/>
    </source>
</evidence>
<dbReference type="InterPro" id="IPR027417">
    <property type="entry name" value="P-loop_NTPase"/>
</dbReference>
<dbReference type="PANTHER" id="PTHR11070:SF59">
    <property type="entry name" value="DNA 3'-5' HELICASE"/>
    <property type="match status" value="1"/>
</dbReference>
<dbReference type="InterPro" id="IPR014017">
    <property type="entry name" value="DNA_helicase_UvrD-like_C"/>
</dbReference>
<evidence type="ECO:0000259" key="16">
    <source>
        <dbReference type="PROSITE" id="PS51198"/>
    </source>
</evidence>
<evidence type="ECO:0000256" key="12">
    <source>
        <dbReference type="ARBA" id="ARBA00034808"/>
    </source>
</evidence>
<evidence type="ECO:0000256" key="10">
    <source>
        <dbReference type="ARBA" id="ARBA00023235"/>
    </source>
</evidence>
<proteinExistence type="predicted"/>
<dbReference type="AlphaFoldDB" id="A0A2U1ZQW9"/>
<comment type="catalytic activity">
    <reaction evidence="11">
        <text>Couples ATP hydrolysis with the unwinding of duplex DNA by translocating in the 3'-5' direction.</text>
        <dbReference type="EC" id="5.6.2.4"/>
    </reaction>
</comment>
<dbReference type="Pfam" id="PF12705">
    <property type="entry name" value="PDDEXK_1"/>
    <property type="match status" value="1"/>
</dbReference>
<evidence type="ECO:0000256" key="15">
    <source>
        <dbReference type="SAM" id="MobiDB-lite"/>
    </source>
</evidence>
<keyword evidence="3" id="KW-0227">DNA damage</keyword>
<dbReference type="OrthoDB" id="9810135at2"/>
<dbReference type="InterPro" id="IPR011335">
    <property type="entry name" value="Restrct_endonuc-II-like"/>
</dbReference>
<keyword evidence="8" id="KW-0238">DNA-binding</keyword>
<keyword evidence="2 14" id="KW-0547">Nucleotide-binding</keyword>
<evidence type="ECO:0000256" key="2">
    <source>
        <dbReference type="ARBA" id="ARBA00022741"/>
    </source>
</evidence>
<evidence type="ECO:0000256" key="13">
    <source>
        <dbReference type="ARBA" id="ARBA00048988"/>
    </source>
</evidence>
<protein>
    <recommendedName>
        <fullName evidence="12">DNA 3'-5' helicase</fullName>
        <ecNumber evidence="12">5.6.2.4</ecNumber>
    </recommendedName>
</protein>
<evidence type="ECO:0000256" key="3">
    <source>
        <dbReference type="ARBA" id="ARBA00022763"/>
    </source>
</evidence>
<dbReference type="GO" id="GO:0005829">
    <property type="term" value="C:cytosol"/>
    <property type="evidence" value="ECO:0007669"/>
    <property type="project" value="TreeGrafter"/>
</dbReference>
<evidence type="ECO:0000256" key="14">
    <source>
        <dbReference type="PROSITE-ProRule" id="PRU00560"/>
    </source>
</evidence>
<feature type="region of interest" description="Disordered" evidence="15">
    <location>
        <begin position="931"/>
        <end position="956"/>
    </location>
</feature>
<comment type="caution">
    <text evidence="18">The sequence shown here is derived from an EMBL/GenBank/DDBJ whole genome shotgun (WGS) entry which is preliminary data.</text>
</comment>